<dbReference type="EMBL" id="DSTU01000008">
    <property type="protein sequence ID" value="HFJ54365.1"/>
    <property type="molecule type" value="Genomic_DNA"/>
</dbReference>
<name>A0A7C1SPW1_UNCW3</name>
<dbReference type="AlphaFoldDB" id="A0A7C1SPW1"/>
<dbReference type="Pfam" id="PF13181">
    <property type="entry name" value="TPR_8"/>
    <property type="match status" value="1"/>
</dbReference>
<accession>A0A7C1SPW1</accession>
<organism evidence="3">
    <name type="scientific">candidate division WOR-3 bacterium</name>
    <dbReference type="NCBI Taxonomy" id="2052148"/>
    <lineage>
        <taxon>Bacteria</taxon>
        <taxon>Bacteria division WOR-3</taxon>
    </lineage>
</organism>
<protein>
    <recommendedName>
        <fullName evidence="2">ASPIC/UnbV domain-containing protein</fullName>
    </recommendedName>
</protein>
<evidence type="ECO:0000313" key="3">
    <source>
        <dbReference type="EMBL" id="HEA86409.1"/>
    </source>
</evidence>
<evidence type="ECO:0000256" key="1">
    <source>
        <dbReference type="ARBA" id="ARBA00022729"/>
    </source>
</evidence>
<dbReference type="InterPro" id="IPR028994">
    <property type="entry name" value="Integrin_alpha_N"/>
</dbReference>
<dbReference type="Gene3D" id="2.130.10.130">
    <property type="entry name" value="Integrin alpha, N-terminal"/>
    <property type="match status" value="2"/>
</dbReference>
<evidence type="ECO:0000313" key="4">
    <source>
        <dbReference type="EMBL" id="HFJ54365.1"/>
    </source>
</evidence>
<comment type="caution">
    <text evidence="3">The sequence shown here is derived from an EMBL/GenBank/DDBJ whole genome shotgun (WGS) entry which is preliminary data.</text>
</comment>
<dbReference type="Pfam" id="PF07593">
    <property type="entry name" value="UnbV_ASPIC"/>
    <property type="match status" value="1"/>
</dbReference>
<evidence type="ECO:0000259" key="2">
    <source>
        <dbReference type="Pfam" id="PF07593"/>
    </source>
</evidence>
<dbReference type="InterPro" id="IPR027039">
    <property type="entry name" value="Crtac1"/>
</dbReference>
<dbReference type="SUPFAM" id="SSF48452">
    <property type="entry name" value="TPR-like"/>
    <property type="match status" value="1"/>
</dbReference>
<dbReference type="InterPro" id="IPR011519">
    <property type="entry name" value="UnbV_ASPIC"/>
</dbReference>
<dbReference type="SUPFAM" id="SSF69318">
    <property type="entry name" value="Integrin alpha N-terminal domain"/>
    <property type="match status" value="1"/>
</dbReference>
<keyword evidence="1" id="KW-0732">Signal</keyword>
<proteinExistence type="predicted"/>
<dbReference type="InterPro" id="IPR019734">
    <property type="entry name" value="TPR_rpt"/>
</dbReference>
<dbReference type="PANTHER" id="PTHR16026:SF0">
    <property type="entry name" value="CARTILAGE ACIDIC PROTEIN 1"/>
    <property type="match status" value="1"/>
</dbReference>
<feature type="domain" description="ASPIC/UnbV" evidence="2">
    <location>
        <begin position="802"/>
        <end position="867"/>
    </location>
</feature>
<dbReference type="PANTHER" id="PTHR16026">
    <property type="entry name" value="CARTILAGE ACIDIC PROTEIN 1"/>
    <property type="match status" value="1"/>
</dbReference>
<sequence>MLLFSLLIFTAQPVLQDFLARQDYPAATSYYYAQLQRQPQNPALLKNLARVYDHWHRYDSSLYFWELALKAKPDDDSAVIGRWQALYNLHRRDSVRLDSVRQLISTEAGKYFTDTTYRNLLLAHTGFVLGEDSVRARRAFSVLTFIYPDSAPVYELLGSAFYDSLYPVWNNDTAKVLVISRFLARYPKTEWRQTFYIYLLSSLYSLNDTIGLAHFTEEMLKDDSLDPFRYRYAAALFNRLKFRPRLAEQYARRALQLTPGAKKPKNKPPAQWQLEYPPLAGLARATLAEALLIQNRVREAVPVLYEALRQFCWDTENEFTPAPFWCLLGDAYTRLGNQDSARLCYLTALTLGDSRNYWSARADTALQQLGIPPAQQLELCRRQFHYTGPVFTDITDSVGLAGCHESRVAWGDYNSDGFEDLLLNGCRLFRNDSGRHFTEVTDSAGLAGIRGRGGIFADFNNDYWLDLYVCGADTRDWLLLNHFGKFRNATESLGNPSDPYPTEGCAAADFDLDGWLDLYCANYENWEKHTYYPDRLYHNLQGRFEDITARAGIIPPYGEDLAGRGVNWGDYDDDGDPDCYVSNYRLCQNFLWHNNGDRTFTNLAPKLGIAGDEVSGWFGHTIGSVWADYDNDGDLDLFCANLAHPRYIEFSNRSMLYENRGPKARPRFLDRRARLGIRYEETHSDPAFGDLDNDGDLDLYITSVYENRRSFLYLNQLNPAPRQATAGWQNLFGNCPFAEATFLSGTRLFNGWGCALADFDNDGDLDLVVGSGSGLRLFRNDTRNGNHWLKVRVVGTKHNACGIGARVTVIQGRKRYIREIEGGKGTTSQNSLIAHFGLGGSDQPVTVQVRFAPGTTVTLKDIRPDRLIVVTEP</sequence>
<reference evidence="3" key="1">
    <citation type="journal article" date="2020" name="mSystems">
        <title>Genome- and Community-Level Interaction Insights into Carbon Utilization and Element Cycling Functions of Hydrothermarchaeota in Hydrothermal Sediment.</title>
        <authorList>
            <person name="Zhou Z."/>
            <person name="Liu Y."/>
            <person name="Xu W."/>
            <person name="Pan J."/>
            <person name="Luo Z.H."/>
            <person name="Li M."/>
        </authorList>
    </citation>
    <scope>NUCLEOTIDE SEQUENCE [LARGE SCALE GENOMIC DNA]</scope>
    <source>
        <strain evidence="3">SpSt-265</strain>
        <strain evidence="4">SpSt-465</strain>
    </source>
</reference>
<gene>
    <name evidence="3" type="ORF">ENP94_00120</name>
    <name evidence="4" type="ORF">ENS16_06740</name>
</gene>
<dbReference type="InterPro" id="IPR011990">
    <property type="entry name" value="TPR-like_helical_dom_sf"/>
</dbReference>
<dbReference type="EMBL" id="DSLG01000001">
    <property type="protein sequence ID" value="HEA86409.1"/>
    <property type="molecule type" value="Genomic_DNA"/>
</dbReference>
<dbReference type="SMART" id="SM00028">
    <property type="entry name" value="TPR"/>
    <property type="match status" value="3"/>
</dbReference>
<dbReference type="Pfam" id="PF13517">
    <property type="entry name" value="FG-GAP_3"/>
    <property type="match status" value="2"/>
</dbReference>
<dbReference type="Gene3D" id="1.25.40.10">
    <property type="entry name" value="Tetratricopeptide repeat domain"/>
    <property type="match status" value="2"/>
</dbReference>
<dbReference type="InterPro" id="IPR013517">
    <property type="entry name" value="FG-GAP"/>
</dbReference>